<feature type="region of interest" description="Disordered" evidence="1">
    <location>
        <begin position="1"/>
        <end position="29"/>
    </location>
</feature>
<keyword evidence="3" id="KW-1185">Reference proteome</keyword>
<name>A0A081K9J3_9GAMM</name>
<comment type="caution">
    <text evidence="2">The sequence shown here is derived from an EMBL/GenBank/DDBJ whole genome shotgun (WGS) entry which is preliminary data.</text>
</comment>
<evidence type="ECO:0000313" key="2">
    <source>
        <dbReference type="EMBL" id="KEI70819.1"/>
    </source>
</evidence>
<evidence type="ECO:0000256" key="1">
    <source>
        <dbReference type="SAM" id="MobiDB-lite"/>
    </source>
</evidence>
<evidence type="ECO:0000313" key="3">
    <source>
        <dbReference type="Proteomes" id="UP000027997"/>
    </source>
</evidence>
<gene>
    <name evidence="2" type="ORF">GV64_08720</name>
</gene>
<dbReference type="AlphaFoldDB" id="A0A081K9J3"/>
<dbReference type="EMBL" id="JOJP01000001">
    <property type="protein sequence ID" value="KEI70819.1"/>
    <property type="molecule type" value="Genomic_DNA"/>
</dbReference>
<proteinExistence type="predicted"/>
<dbReference type="Proteomes" id="UP000027997">
    <property type="component" value="Unassembled WGS sequence"/>
</dbReference>
<feature type="compositionally biased region" description="Polar residues" evidence="1">
    <location>
        <begin position="7"/>
        <end position="19"/>
    </location>
</feature>
<dbReference type="STRING" id="305900.GV64_08720"/>
<reference evidence="2 3" key="1">
    <citation type="submission" date="2014-06" db="EMBL/GenBank/DDBJ databases">
        <title>Whole Genome Sequences of Three Symbiotic Endozoicomonas Bacteria.</title>
        <authorList>
            <person name="Neave M.J."/>
            <person name="Apprill A."/>
            <person name="Voolstra C.R."/>
        </authorList>
    </citation>
    <scope>NUCLEOTIDE SEQUENCE [LARGE SCALE GENOMIC DNA]</scope>
    <source>
        <strain evidence="2 3">DSM 22380</strain>
    </source>
</reference>
<protein>
    <submittedName>
        <fullName evidence="2">Uncharacterized protein</fullName>
    </submittedName>
</protein>
<dbReference type="RefSeq" id="WP_020580561.1">
    <property type="nucleotide sequence ID" value="NZ_JOJP01000001.1"/>
</dbReference>
<accession>A0A081K9J3</accession>
<organism evidence="2 3">
    <name type="scientific">Endozoicomonas elysicola</name>
    <dbReference type="NCBI Taxonomy" id="305900"/>
    <lineage>
        <taxon>Bacteria</taxon>
        <taxon>Pseudomonadati</taxon>
        <taxon>Pseudomonadota</taxon>
        <taxon>Gammaproteobacteria</taxon>
        <taxon>Oceanospirillales</taxon>
        <taxon>Endozoicomonadaceae</taxon>
        <taxon>Endozoicomonas</taxon>
    </lineage>
</organism>
<sequence length="139" mass="15674">MAKDISRTTIQPTQTSLSEESGIKAKAKGKFRTKEAQFADSRVYHHKSAKSTEGQRLSNRQVTPHNLDIIVQLAERSEWSGLSSAIQQHCDSLVKLDQTLSLLEKHSIDLPEDAQHTIGNHFVKLYVLEKLPELTKELL</sequence>